<organism evidence="12 13">
    <name type="scientific">Penstemon davidsonii</name>
    <dbReference type="NCBI Taxonomy" id="160366"/>
    <lineage>
        <taxon>Eukaryota</taxon>
        <taxon>Viridiplantae</taxon>
        <taxon>Streptophyta</taxon>
        <taxon>Embryophyta</taxon>
        <taxon>Tracheophyta</taxon>
        <taxon>Spermatophyta</taxon>
        <taxon>Magnoliopsida</taxon>
        <taxon>eudicotyledons</taxon>
        <taxon>Gunneridae</taxon>
        <taxon>Pentapetalae</taxon>
        <taxon>asterids</taxon>
        <taxon>lamiids</taxon>
        <taxon>Lamiales</taxon>
        <taxon>Plantaginaceae</taxon>
        <taxon>Cheloneae</taxon>
        <taxon>Penstemon</taxon>
    </lineage>
</organism>
<evidence type="ECO:0000256" key="3">
    <source>
        <dbReference type="ARBA" id="ARBA00022617"/>
    </source>
</evidence>
<keyword evidence="3 11" id="KW-0349">Heme</keyword>
<dbReference type="PANTHER" id="PTHR24282:SF255">
    <property type="entry name" value="CYTOCHROME P450 72A11-RELATED"/>
    <property type="match status" value="1"/>
</dbReference>
<reference evidence="12 13" key="1">
    <citation type="journal article" date="2023" name="bioRxiv">
        <title>Genome report: Whole genome sequence and annotation of Penstemon davidsonii.</title>
        <authorList>
            <person name="Ostevik K.L."/>
            <person name="Alabady M."/>
            <person name="Zhang M."/>
            <person name="Rausher M.D."/>
        </authorList>
    </citation>
    <scope>NUCLEOTIDE SEQUENCE [LARGE SCALE GENOMIC DNA]</scope>
    <source>
        <strain evidence="12">DNT005</strain>
        <tissue evidence="12">Whole leaf</tissue>
    </source>
</reference>
<evidence type="ECO:0000256" key="7">
    <source>
        <dbReference type="ARBA" id="ARBA00023002"/>
    </source>
</evidence>
<dbReference type="InterPro" id="IPR001128">
    <property type="entry name" value="Cyt_P450"/>
</dbReference>
<evidence type="ECO:0000313" key="12">
    <source>
        <dbReference type="EMBL" id="KAK4489087.1"/>
    </source>
</evidence>
<evidence type="ECO:0000256" key="10">
    <source>
        <dbReference type="ARBA" id="ARBA00023136"/>
    </source>
</evidence>
<dbReference type="PRINTS" id="PR00385">
    <property type="entry name" value="P450"/>
</dbReference>
<dbReference type="InterPro" id="IPR002401">
    <property type="entry name" value="Cyt_P450_E_grp-I"/>
</dbReference>
<dbReference type="Gene3D" id="1.10.630.10">
    <property type="entry name" value="Cytochrome P450"/>
    <property type="match status" value="1"/>
</dbReference>
<dbReference type="PANTHER" id="PTHR24282">
    <property type="entry name" value="CYTOCHROME P450 FAMILY MEMBER"/>
    <property type="match status" value="1"/>
</dbReference>
<keyword evidence="5 11" id="KW-0479">Metal-binding</keyword>
<keyword evidence="4" id="KW-0812">Transmembrane</keyword>
<dbReference type="Pfam" id="PF00067">
    <property type="entry name" value="p450"/>
    <property type="match status" value="1"/>
</dbReference>
<keyword evidence="6" id="KW-1133">Transmembrane helix</keyword>
<keyword evidence="9 11" id="KW-0503">Monooxygenase</keyword>
<keyword evidence="10" id="KW-0472">Membrane</keyword>
<evidence type="ECO:0000256" key="2">
    <source>
        <dbReference type="ARBA" id="ARBA00010617"/>
    </source>
</evidence>
<proteinExistence type="inferred from homology"/>
<protein>
    <submittedName>
        <fullName evidence="12">Uncharacterized protein</fullName>
    </submittedName>
</protein>
<evidence type="ECO:0000256" key="5">
    <source>
        <dbReference type="ARBA" id="ARBA00022723"/>
    </source>
</evidence>
<evidence type="ECO:0000256" key="6">
    <source>
        <dbReference type="ARBA" id="ARBA00022989"/>
    </source>
</evidence>
<dbReference type="PRINTS" id="PR00463">
    <property type="entry name" value="EP450I"/>
</dbReference>
<evidence type="ECO:0000313" key="13">
    <source>
        <dbReference type="Proteomes" id="UP001291926"/>
    </source>
</evidence>
<evidence type="ECO:0000256" key="1">
    <source>
        <dbReference type="ARBA" id="ARBA00004167"/>
    </source>
</evidence>
<dbReference type="PROSITE" id="PS00086">
    <property type="entry name" value="CYTOCHROME_P450"/>
    <property type="match status" value="1"/>
</dbReference>
<evidence type="ECO:0000256" key="4">
    <source>
        <dbReference type="ARBA" id="ARBA00022692"/>
    </source>
</evidence>
<evidence type="ECO:0000256" key="9">
    <source>
        <dbReference type="ARBA" id="ARBA00023033"/>
    </source>
</evidence>
<comment type="subcellular location">
    <subcellularLocation>
        <location evidence="1">Membrane</location>
        <topology evidence="1">Single-pass membrane protein</topology>
    </subcellularLocation>
</comment>
<name>A0ABR0DIM1_9LAMI</name>
<dbReference type="InterPro" id="IPR050665">
    <property type="entry name" value="Cytochrome_P450_Monooxygen"/>
</dbReference>
<gene>
    <name evidence="12" type="ORF">RD792_004881</name>
</gene>
<comment type="similarity">
    <text evidence="2 11">Belongs to the cytochrome P450 family.</text>
</comment>
<keyword evidence="13" id="KW-1185">Reference proteome</keyword>
<dbReference type="InterPro" id="IPR036396">
    <property type="entry name" value="Cyt_P450_sf"/>
</dbReference>
<accession>A0ABR0DIM1</accession>
<evidence type="ECO:0000256" key="8">
    <source>
        <dbReference type="ARBA" id="ARBA00023004"/>
    </source>
</evidence>
<keyword evidence="7 11" id="KW-0560">Oxidoreductase</keyword>
<comment type="caution">
    <text evidence="12">The sequence shown here is derived from an EMBL/GenBank/DDBJ whole genome shotgun (WGS) entry which is preliminary data.</text>
</comment>
<dbReference type="InterPro" id="IPR017972">
    <property type="entry name" value="Cyt_P450_CS"/>
</dbReference>
<dbReference type="SUPFAM" id="SSF48264">
    <property type="entry name" value="Cytochrome P450"/>
    <property type="match status" value="1"/>
</dbReference>
<sequence>MLNKWEEIVHVDGSRELDVWPYIQALTSDAISRTAFGSNYEEGRKIFELQNEQIELVKQQNLSVYIPGMRILPTKANRRMKAIAEEVKSLVMEIIEKRMRAIEAGLDSTDDLLGLLLESNFKEIQRHGNEFGMSFQDVIEECKQFYFVGQETTSSLLVWTMILLSRHLDWQERAREEISRVLGRGKPDYEKLNQLNIVNMIFHEVLRLYPPLPTFNRIVEKEISLGKISLPVGVRLVMPLILLHHDQEIWGNDAKEFNPQRFSEGVSKATKKGQISYFPFGWGPRVCIGQNFAMLEAKMALSMILRDYSLEFSPSYAHAPHTKIILQPQYGAHLILHKI</sequence>
<evidence type="ECO:0000256" key="11">
    <source>
        <dbReference type="RuleBase" id="RU000461"/>
    </source>
</evidence>
<keyword evidence="8 11" id="KW-0408">Iron</keyword>
<dbReference type="Proteomes" id="UP001291926">
    <property type="component" value="Unassembled WGS sequence"/>
</dbReference>
<dbReference type="EMBL" id="JAYDYQ010001088">
    <property type="protein sequence ID" value="KAK4489087.1"/>
    <property type="molecule type" value="Genomic_DNA"/>
</dbReference>